<dbReference type="EMBL" id="CP124535">
    <property type="protein sequence ID" value="WGV17173.1"/>
    <property type="molecule type" value="Genomic_DNA"/>
</dbReference>
<feature type="signal peptide" evidence="1">
    <location>
        <begin position="1"/>
        <end position="24"/>
    </location>
</feature>
<evidence type="ECO:0000313" key="4">
    <source>
        <dbReference type="Proteomes" id="UP001230978"/>
    </source>
</evidence>
<evidence type="ECO:0000313" key="3">
    <source>
        <dbReference type="EMBL" id="WGV17173.1"/>
    </source>
</evidence>
<organism evidence="3 4">
    <name type="scientific">Fuscovulum ytuae</name>
    <dbReference type="NCBI Taxonomy" id="3042299"/>
    <lineage>
        <taxon>Bacteria</taxon>
        <taxon>Pseudomonadati</taxon>
        <taxon>Pseudomonadota</taxon>
        <taxon>Alphaproteobacteria</taxon>
        <taxon>Rhodobacterales</taxon>
        <taxon>Paracoccaceae</taxon>
        <taxon>Fuscovulum</taxon>
    </lineage>
</organism>
<keyword evidence="1" id="KW-0732">Signal</keyword>
<dbReference type="Proteomes" id="UP001230978">
    <property type="component" value="Chromosome"/>
</dbReference>
<evidence type="ECO:0000259" key="2">
    <source>
        <dbReference type="PROSITE" id="PS50911"/>
    </source>
</evidence>
<reference evidence="3 4" key="1">
    <citation type="submission" date="2023-04" db="EMBL/GenBank/DDBJ databases">
        <title>YMD61, complete Genome.</title>
        <authorList>
            <person name="Zhang J."/>
        </authorList>
    </citation>
    <scope>NUCLEOTIDE SEQUENCE [LARGE SCALE GENOMIC DNA]</scope>
    <source>
        <strain evidence="3 4">YMD61</strain>
    </source>
</reference>
<keyword evidence="4" id="KW-1185">Reference proteome</keyword>
<dbReference type="Pfam" id="PF05257">
    <property type="entry name" value="CHAP"/>
    <property type="match status" value="1"/>
</dbReference>
<feature type="chain" id="PRO_5047509959" evidence="1">
    <location>
        <begin position="25"/>
        <end position="184"/>
    </location>
</feature>
<name>A0ABY8Q8H6_9RHOB</name>
<feature type="domain" description="Peptidase C51" evidence="2">
    <location>
        <begin position="44"/>
        <end position="164"/>
    </location>
</feature>
<sequence length="184" mass="19798">MQTFLRPILLSLALLAPLAAPAQAERAQQGLLALFAPAQKAGPDRAARAELKAAVKVALANPPRGRIWCVPFARAVTGVEIRGNAKTWWDQAKGRYPRGAEPRVGAVMAFAASRAMPKGHVAVVSKVIDDRTVLVDQANWERNRITQDTLVIDVSAKGDWSQVRVANAGGTLGRVNPVKGFIYN</sequence>
<dbReference type="SUPFAM" id="SSF54001">
    <property type="entry name" value="Cysteine proteinases"/>
    <property type="match status" value="1"/>
</dbReference>
<gene>
    <name evidence="3" type="ORF">QF092_05040</name>
</gene>
<dbReference type="RefSeq" id="WP_281468218.1">
    <property type="nucleotide sequence ID" value="NZ_CP124535.1"/>
</dbReference>
<dbReference type="Gene3D" id="3.90.1720.10">
    <property type="entry name" value="endopeptidase domain like (from Nostoc punctiforme)"/>
    <property type="match status" value="1"/>
</dbReference>
<evidence type="ECO:0000256" key="1">
    <source>
        <dbReference type="SAM" id="SignalP"/>
    </source>
</evidence>
<dbReference type="InterPro" id="IPR007921">
    <property type="entry name" value="CHAP_dom"/>
</dbReference>
<proteinExistence type="predicted"/>
<protein>
    <submittedName>
        <fullName evidence="3">CHAP domain-containing protein</fullName>
    </submittedName>
</protein>
<dbReference type="PROSITE" id="PS50911">
    <property type="entry name" value="CHAP"/>
    <property type="match status" value="1"/>
</dbReference>
<dbReference type="InterPro" id="IPR038765">
    <property type="entry name" value="Papain-like_cys_pep_sf"/>
</dbReference>
<accession>A0ABY8Q8H6</accession>